<dbReference type="InterPro" id="IPR036249">
    <property type="entry name" value="Thioredoxin-like_sf"/>
</dbReference>
<dbReference type="InterPro" id="IPR011767">
    <property type="entry name" value="GLR_AS"/>
</dbReference>
<dbReference type="InterPro" id="IPR014025">
    <property type="entry name" value="Glutaredoxin_subgr"/>
</dbReference>
<dbReference type="AlphaFoldDB" id="A0A6J4PV49"/>
<proteinExistence type="predicted"/>
<sequence>MAQPQAQDAPIRLYTGDYCPYCRRVKKELDRLNLPYEEVYADADGREQVTRLSGQRAIPILTIGDEVLVDSSNIIRELRKRFAA</sequence>
<dbReference type="SUPFAM" id="SSF52833">
    <property type="entry name" value="Thioredoxin-like"/>
    <property type="match status" value="1"/>
</dbReference>
<name>A0A6J4PV49_9ACTN</name>
<feature type="domain" description="GST N-terminal" evidence="1">
    <location>
        <begin position="9"/>
        <end position="84"/>
    </location>
</feature>
<dbReference type="Pfam" id="PF13417">
    <property type="entry name" value="GST_N_3"/>
    <property type="match status" value="1"/>
</dbReference>
<evidence type="ECO:0000313" key="2">
    <source>
        <dbReference type="EMBL" id="CAA9422620.1"/>
    </source>
</evidence>
<accession>A0A6J4PV49</accession>
<organism evidence="2">
    <name type="scientific">uncultured Rubrobacteraceae bacterium</name>
    <dbReference type="NCBI Taxonomy" id="349277"/>
    <lineage>
        <taxon>Bacteria</taxon>
        <taxon>Bacillati</taxon>
        <taxon>Actinomycetota</taxon>
        <taxon>Rubrobacteria</taxon>
        <taxon>Rubrobacterales</taxon>
        <taxon>Rubrobacteraceae</taxon>
        <taxon>environmental samples</taxon>
    </lineage>
</organism>
<reference evidence="2" key="1">
    <citation type="submission" date="2020-02" db="EMBL/GenBank/DDBJ databases">
        <authorList>
            <person name="Meier V. D."/>
        </authorList>
    </citation>
    <scope>NUCLEOTIDE SEQUENCE</scope>
    <source>
        <strain evidence="2">AVDCRST_MAG80</strain>
    </source>
</reference>
<dbReference type="EMBL" id="CADCVC010000003">
    <property type="protein sequence ID" value="CAA9422620.1"/>
    <property type="molecule type" value="Genomic_DNA"/>
</dbReference>
<dbReference type="InterPro" id="IPR004045">
    <property type="entry name" value="Glutathione_S-Trfase_N"/>
</dbReference>
<dbReference type="PRINTS" id="PR00160">
    <property type="entry name" value="GLUTAREDOXIN"/>
</dbReference>
<dbReference type="PROSITE" id="PS51354">
    <property type="entry name" value="GLUTAREDOXIN_2"/>
    <property type="match status" value="1"/>
</dbReference>
<gene>
    <name evidence="2" type="ORF">AVDCRST_MAG80-43</name>
</gene>
<dbReference type="PANTHER" id="PTHR12782:SF5">
    <property type="entry name" value="PROSTAGLANDIN E SYNTHASE 2"/>
    <property type="match status" value="1"/>
</dbReference>
<dbReference type="Gene3D" id="3.40.30.10">
    <property type="entry name" value="Glutaredoxin"/>
    <property type="match status" value="1"/>
</dbReference>
<dbReference type="CDD" id="cd02976">
    <property type="entry name" value="NrdH"/>
    <property type="match status" value="1"/>
</dbReference>
<dbReference type="PANTHER" id="PTHR12782">
    <property type="entry name" value="MICROSOMAL PROSTAGLANDIN E SYNTHASE-2"/>
    <property type="match status" value="1"/>
</dbReference>
<protein>
    <recommendedName>
        <fullName evidence="1">GST N-terminal domain-containing protein</fullName>
    </recommendedName>
</protein>
<dbReference type="PROSITE" id="PS50404">
    <property type="entry name" value="GST_NTER"/>
    <property type="match status" value="1"/>
</dbReference>
<evidence type="ECO:0000259" key="1">
    <source>
        <dbReference type="PROSITE" id="PS50404"/>
    </source>
</evidence>
<dbReference type="PROSITE" id="PS00195">
    <property type="entry name" value="GLUTAREDOXIN_1"/>
    <property type="match status" value="1"/>
</dbReference>